<accession>A0A2I1G6I6</accession>
<protein>
    <submittedName>
        <fullName evidence="7">Kinase-like protein</fullName>
    </submittedName>
</protein>
<evidence type="ECO:0000256" key="4">
    <source>
        <dbReference type="ARBA" id="ARBA00022840"/>
    </source>
</evidence>
<evidence type="ECO:0000259" key="6">
    <source>
        <dbReference type="PROSITE" id="PS50011"/>
    </source>
</evidence>
<dbReference type="PROSITE" id="PS50011">
    <property type="entry name" value="PROTEIN_KINASE_DOM"/>
    <property type="match status" value="1"/>
</dbReference>
<dbReference type="PANTHER" id="PTHR44329:SF288">
    <property type="entry name" value="MITOGEN-ACTIVATED PROTEIN KINASE KINASE KINASE 20"/>
    <property type="match status" value="1"/>
</dbReference>
<reference evidence="7 8" key="1">
    <citation type="submission" date="2015-10" db="EMBL/GenBank/DDBJ databases">
        <title>Genome analyses suggest a sexual origin of heterokaryosis in a supposedly ancient asexual fungus.</title>
        <authorList>
            <person name="Ropars J."/>
            <person name="Sedzielewska K."/>
            <person name="Noel J."/>
            <person name="Charron P."/>
            <person name="Farinelli L."/>
            <person name="Marton T."/>
            <person name="Kruger M."/>
            <person name="Pelin A."/>
            <person name="Brachmann A."/>
            <person name="Corradi N."/>
        </authorList>
    </citation>
    <scope>NUCLEOTIDE SEQUENCE [LARGE SCALE GENOMIC DNA]</scope>
    <source>
        <strain evidence="7 8">A4</strain>
    </source>
</reference>
<dbReference type="VEuPathDB" id="FungiDB:RhiirFUN_015155"/>
<feature type="domain" description="Protein kinase" evidence="6">
    <location>
        <begin position="166"/>
        <end position="453"/>
    </location>
</feature>
<keyword evidence="1" id="KW-0808">Transferase</keyword>
<comment type="caution">
    <text evidence="7">The sequence shown here is derived from an EMBL/GenBank/DDBJ whole genome shotgun (WGS) entry which is preliminary data.</text>
</comment>
<keyword evidence="3 7" id="KW-0418">Kinase</keyword>
<evidence type="ECO:0000256" key="3">
    <source>
        <dbReference type="ARBA" id="ARBA00022777"/>
    </source>
</evidence>
<evidence type="ECO:0000313" key="7">
    <source>
        <dbReference type="EMBL" id="PKY42268.1"/>
    </source>
</evidence>
<name>A0A2I1G6I6_9GLOM</name>
<feature type="compositionally biased region" description="Basic and acidic residues" evidence="5">
    <location>
        <begin position="35"/>
        <end position="45"/>
    </location>
</feature>
<organism evidence="7 8">
    <name type="scientific">Rhizophagus irregularis</name>
    <dbReference type="NCBI Taxonomy" id="588596"/>
    <lineage>
        <taxon>Eukaryota</taxon>
        <taxon>Fungi</taxon>
        <taxon>Fungi incertae sedis</taxon>
        <taxon>Mucoromycota</taxon>
        <taxon>Glomeromycotina</taxon>
        <taxon>Glomeromycetes</taxon>
        <taxon>Glomerales</taxon>
        <taxon>Glomeraceae</taxon>
        <taxon>Rhizophagus</taxon>
    </lineage>
</organism>
<dbReference type="Pfam" id="PF07714">
    <property type="entry name" value="PK_Tyr_Ser-Thr"/>
    <property type="match status" value="1"/>
</dbReference>
<dbReference type="InterPro" id="IPR000719">
    <property type="entry name" value="Prot_kinase_dom"/>
</dbReference>
<dbReference type="GO" id="GO:0005524">
    <property type="term" value="F:ATP binding"/>
    <property type="evidence" value="ECO:0007669"/>
    <property type="project" value="UniProtKB-KW"/>
</dbReference>
<feature type="region of interest" description="Disordered" evidence="5">
    <location>
        <begin position="20"/>
        <end position="46"/>
    </location>
</feature>
<dbReference type="InterPro" id="IPR011009">
    <property type="entry name" value="Kinase-like_dom_sf"/>
</dbReference>
<dbReference type="InterPro" id="IPR051681">
    <property type="entry name" value="Ser/Thr_Kinases-Pseudokinases"/>
</dbReference>
<dbReference type="SUPFAM" id="SSF56112">
    <property type="entry name" value="Protein kinase-like (PK-like)"/>
    <property type="match status" value="1"/>
</dbReference>
<evidence type="ECO:0000256" key="2">
    <source>
        <dbReference type="ARBA" id="ARBA00022741"/>
    </source>
</evidence>
<dbReference type="VEuPathDB" id="FungiDB:RhiirA1_536606"/>
<keyword evidence="4" id="KW-0067">ATP-binding</keyword>
<proteinExistence type="predicted"/>
<evidence type="ECO:0000256" key="1">
    <source>
        <dbReference type="ARBA" id="ARBA00022679"/>
    </source>
</evidence>
<keyword evidence="8" id="KW-1185">Reference proteome</keyword>
<dbReference type="GO" id="GO:0004674">
    <property type="term" value="F:protein serine/threonine kinase activity"/>
    <property type="evidence" value="ECO:0007669"/>
    <property type="project" value="TreeGrafter"/>
</dbReference>
<dbReference type="EMBL" id="LLXI01000188">
    <property type="protein sequence ID" value="PKY42268.1"/>
    <property type="molecule type" value="Genomic_DNA"/>
</dbReference>
<dbReference type="PANTHER" id="PTHR44329">
    <property type="entry name" value="SERINE/THREONINE-PROTEIN KINASE TNNI3K-RELATED"/>
    <property type="match status" value="1"/>
</dbReference>
<dbReference type="VEuPathDB" id="FungiDB:FUN_018720"/>
<dbReference type="AlphaFoldDB" id="A0A2I1G6I6"/>
<gene>
    <name evidence="7" type="ORF">RhiirA4_540280</name>
</gene>
<dbReference type="Proteomes" id="UP000234323">
    <property type="component" value="Unassembled WGS sequence"/>
</dbReference>
<sequence length="489" mass="56640">MKKSLCSLIRLIFKSIKKNKETGSPQCKGSNGKAGETKNTHDKKNQNLKKLFAPGTYSEKSVQDNKKKITNKYEEMIKNDKKLIAKPEGASIIKPMELRLKYGICLSCRKELDVGDWCKGCEAKKFEQNFKNWTSEHPKIDQLIQESQLNATNGLDYSEWIDYREIEGLEYITEGRLCKIFKGIWTKGPKHRMDPKSNKWINVPNVTVALKEMGKGMNLDQFLREVQNHQKFLRDHESHVLRCFGITKSPGDDIEITKWLKDKDSRYKPTPNTYIMVMAWANDGNLLNYIENKAHDEKFTWYKRLEMLEVLSDALERIHSKNMVHKNLHCGNVLMDNKDIFQFPAISGLALCNQTEVPVGVISFIAPEHLNGNLKFTTASDIYSFGIIMWVICCCKLPYKEYKHDSLAVIMNVVNSPKISKDIPTTYANLMKRCWDDDSKKRPKASELRNIFLEWKKHYHSNNSEFLIAEEARLNRIKNPDLFDDVLSL</sequence>
<keyword evidence="2" id="KW-0547">Nucleotide-binding</keyword>
<evidence type="ECO:0000313" key="8">
    <source>
        <dbReference type="Proteomes" id="UP000234323"/>
    </source>
</evidence>
<evidence type="ECO:0000256" key="5">
    <source>
        <dbReference type="SAM" id="MobiDB-lite"/>
    </source>
</evidence>
<dbReference type="Gene3D" id="1.10.510.10">
    <property type="entry name" value="Transferase(Phosphotransferase) domain 1"/>
    <property type="match status" value="1"/>
</dbReference>
<dbReference type="InterPro" id="IPR001245">
    <property type="entry name" value="Ser-Thr/Tyr_kinase_cat_dom"/>
</dbReference>